<keyword evidence="1" id="KW-0805">Transcription regulation</keyword>
<comment type="caution">
    <text evidence="7">The sequence shown here is derived from an EMBL/GenBank/DDBJ whole genome shotgun (WGS) entry which is preliminary data.</text>
</comment>
<dbReference type="PROSITE" id="PS50090">
    <property type="entry name" value="MYB_LIKE"/>
    <property type="match status" value="2"/>
</dbReference>
<dbReference type="PANTHER" id="PTHR46621">
    <property type="entry name" value="SNRNA-ACTIVATING PROTEIN COMPLEX SUBUNIT 4"/>
    <property type="match status" value="1"/>
</dbReference>
<evidence type="ECO:0000313" key="7">
    <source>
        <dbReference type="EMBL" id="CAI9916307.1"/>
    </source>
</evidence>
<evidence type="ECO:0000259" key="6">
    <source>
        <dbReference type="PROSITE" id="PS51294"/>
    </source>
</evidence>
<accession>A0AA86NAZ9</accession>
<evidence type="ECO:0000313" key="8">
    <source>
        <dbReference type="EMBL" id="CAL6074338.1"/>
    </source>
</evidence>
<dbReference type="EMBL" id="CAXDID020000307">
    <property type="protein sequence ID" value="CAL6074338.1"/>
    <property type="molecule type" value="Genomic_DNA"/>
</dbReference>
<organism evidence="7">
    <name type="scientific">Hexamita inflata</name>
    <dbReference type="NCBI Taxonomy" id="28002"/>
    <lineage>
        <taxon>Eukaryota</taxon>
        <taxon>Metamonada</taxon>
        <taxon>Diplomonadida</taxon>
        <taxon>Hexamitidae</taxon>
        <taxon>Hexamitinae</taxon>
        <taxon>Hexamita</taxon>
    </lineage>
</organism>
<feature type="domain" description="HTH myb-type" evidence="6">
    <location>
        <begin position="152"/>
        <end position="207"/>
    </location>
</feature>
<dbReference type="GO" id="GO:0019185">
    <property type="term" value="C:snRNA-activating protein complex"/>
    <property type="evidence" value="ECO:0007669"/>
    <property type="project" value="TreeGrafter"/>
</dbReference>
<dbReference type="AlphaFoldDB" id="A0AA86NAZ9"/>
<dbReference type="GO" id="GO:0001006">
    <property type="term" value="F:RNA polymerase III type 3 promoter sequence-specific DNA binding"/>
    <property type="evidence" value="ECO:0007669"/>
    <property type="project" value="TreeGrafter"/>
</dbReference>
<keyword evidence="3" id="KW-0804">Transcription</keyword>
<dbReference type="GO" id="GO:0000978">
    <property type="term" value="F:RNA polymerase II cis-regulatory region sequence-specific DNA binding"/>
    <property type="evidence" value="ECO:0007669"/>
    <property type="project" value="TreeGrafter"/>
</dbReference>
<name>A0AA86NAZ9_9EUKA</name>
<evidence type="ECO:0000313" key="9">
    <source>
        <dbReference type="Proteomes" id="UP001642409"/>
    </source>
</evidence>
<evidence type="ECO:0000259" key="5">
    <source>
        <dbReference type="PROSITE" id="PS50090"/>
    </source>
</evidence>
<dbReference type="PROSITE" id="PS51294">
    <property type="entry name" value="HTH_MYB"/>
    <property type="match status" value="2"/>
</dbReference>
<keyword evidence="9" id="KW-1185">Reference proteome</keyword>
<evidence type="ECO:0000256" key="3">
    <source>
        <dbReference type="ARBA" id="ARBA00023163"/>
    </source>
</evidence>
<dbReference type="SMART" id="SM00717">
    <property type="entry name" value="SANT"/>
    <property type="match status" value="2"/>
</dbReference>
<dbReference type="GO" id="GO:0042795">
    <property type="term" value="P:snRNA transcription by RNA polymerase II"/>
    <property type="evidence" value="ECO:0007669"/>
    <property type="project" value="TreeGrafter"/>
</dbReference>
<feature type="domain" description="Myb-like" evidence="5">
    <location>
        <begin position="100"/>
        <end position="151"/>
    </location>
</feature>
<evidence type="ECO:0000256" key="1">
    <source>
        <dbReference type="ARBA" id="ARBA00023015"/>
    </source>
</evidence>
<dbReference type="EMBL" id="CATOUU010000096">
    <property type="protein sequence ID" value="CAI9916307.1"/>
    <property type="molecule type" value="Genomic_DNA"/>
</dbReference>
<dbReference type="InterPro" id="IPR051575">
    <property type="entry name" value="Myb-like_DNA-bd"/>
</dbReference>
<dbReference type="SUPFAM" id="SSF46689">
    <property type="entry name" value="Homeodomain-like"/>
    <property type="match status" value="1"/>
</dbReference>
<dbReference type="InterPro" id="IPR009057">
    <property type="entry name" value="Homeodomain-like_sf"/>
</dbReference>
<evidence type="ECO:0000256" key="4">
    <source>
        <dbReference type="ARBA" id="ARBA00023242"/>
    </source>
</evidence>
<gene>
    <name evidence="7" type="ORF">HINF_LOCUS3952</name>
    <name evidence="8" type="ORF">HINF_LOCUS56660</name>
</gene>
<dbReference type="InterPro" id="IPR001005">
    <property type="entry name" value="SANT/Myb"/>
</dbReference>
<keyword evidence="4" id="KW-0539">Nucleus</keyword>
<sequence>MASNLQQVYSFEQSVSDFYIIDQFESNVFFQKYIKEKMTMTIKPECEGNARSQISSTPVNSQKLTLTAQLKQKNNICEEQEESSFDDYKGEIVQRASAIPWLPDEDRYLIKLVHLYSCKNWQNISNDMSQRFPRRSKRSSNQCNQRWMRVLNPEIQKGKWDNEQDQKLLEVLKVSEIKKWKMIADLIPGRTDIQVRYRVKKIGEWLVRNGAHKSYLF</sequence>
<proteinExistence type="predicted"/>
<reference evidence="7" key="1">
    <citation type="submission" date="2023-06" db="EMBL/GenBank/DDBJ databases">
        <authorList>
            <person name="Kurt Z."/>
        </authorList>
    </citation>
    <scope>NUCLEOTIDE SEQUENCE</scope>
</reference>
<dbReference type="Proteomes" id="UP001642409">
    <property type="component" value="Unassembled WGS sequence"/>
</dbReference>
<protein>
    <submittedName>
        <fullName evidence="7">Myb-like DNA-binding domain-containing protein</fullName>
    </submittedName>
    <submittedName>
        <fullName evidence="8">Myb-like_DNA-binding domain-containing protein</fullName>
    </submittedName>
</protein>
<dbReference type="Gene3D" id="1.10.10.60">
    <property type="entry name" value="Homeodomain-like"/>
    <property type="match status" value="2"/>
</dbReference>
<dbReference type="InterPro" id="IPR017930">
    <property type="entry name" value="Myb_dom"/>
</dbReference>
<keyword evidence="2 7" id="KW-0238">DNA-binding</keyword>
<reference evidence="8 9" key="2">
    <citation type="submission" date="2024-07" db="EMBL/GenBank/DDBJ databases">
        <authorList>
            <person name="Akdeniz Z."/>
        </authorList>
    </citation>
    <scope>NUCLEOTIDE SEQUENCE [LARGE SCALE GENOMIC DNA]</scope>
</reference>
<dbReference type="GO" id="GO:0042796">
    <property type="term" value="P:snRNA transcription by RNA polymerase III"/>
    <property type="evidence" value="ECO:0007669"/>
    <property type="project" value="TreeGrafter"/>
</dbReference>
<dbReference type="PANTHER" id="PTHR46621:SF1">
    <property type="entry name" value="SNRNA-ACTIVATING PROTEIN COMPLEX SUBUNIT 4"/>
    <property type="match status" value="1"/>
</dbReference>
<feature type="domain" description="HTH myb-type" evidence="6">
    <location>
        <begin position="100"/>
        <end position="151"/>
    </location>
</feature>
<dbReference type="Pfam" id="PF13921">
    <property type="entry name" value="Myb_DNA-bind_6"/>
    <property type="match status" value="1"/>
</dbReference>
<feature type="domain" description="Myb-like" evidence="5">
    <location>
        <begin position="152"/>
        <end position="203"/>
    </location>
</feature>
<dbReference type="CDD" id="cd00167">
    <property type="entry name" value="SANT"/>
    <property type="match status" value="2"/>
</dbReference>
<evidence type="ECO:0000256" key="2">
    <source>
        <dbReference type="ARBA" id="ARBA00023125"/>
    </source>
</evidence>